<dbReference type="PANTHER" id="PTHR22617:SF23">
    <property type="entry name" value="CHEMOTAXIS PROTEIN CHEW"/>
    <property type="match status" value="1"/>
</dbReference>
<dbReference type="InterPro" id="IPR002545">
    <property type="entry name" value="CheW-lke_dom"/>
</dbReference>
<protein>
    <submittedName>
        <fullName evidence="2">Purine-binding chemotaxis protein CheW</fullName>
    </submittedName>
</protein>
<accession>A0A840F8I7</accession>
<dbReference type="InterPro" id="IPR039315">
    <property type="entry name" value="CheW"/>
</dbReference>
<dbReference type="GO" id="GO:0006935">
    <property type="term" value="P:chemotaxis"/>
    <property type="evidence" value="ECO:0007669"/>
    <property type="project" value="InterPro"/>
</dbReference>
<dbReference type="EMBL" id="JACIEV010000002">
    <property type="protein sequence ID" value="MBB4152851.1"/>
    <property type="molecule type" value="Genomic_DNA"/>
</dbReference>
<dbReference type="PANTHER" id="PTHR22617">
    <property type="entry name" value="CHEMOTAXIS SENSOR HISTIDINE KINASE-RELATED"/>
    <property type="match status" value="1"/>
</dbReference>
<dbReference type="PROSITE" id="PS50851">
    <property type="entry name" value="CHEW"/>
    <property type="match status" value="1"/>
</dbReference>
<sequence>MDLFLLAEMGGRTVAIDADQVHSVVDIGEIIPVPRANPCVRGLVALRSRVVTVICTRIAMGLPVPKQAAKRAIITNIDGHFYAVLVDSLEDVAPFTRLPLMSGVLLEGGWRALGVGMIERDDEPVLIVDLSALIARQSLAA</sequence>
<comment type="caution">
    <text evidence="2">The sequence shown here is derived from an EMBL/GenBank/DDBJ whole genome shotgun (WGS) entry which is preliminary data.</text>
</comment>
<evidence type="ECO:0000313" key="3">
    <source>
        <dbReference type="Proteomes" id="UP000529795"/>
    </source>
</evidence>
<feature type="domain" description="CheW-like" evidence="1">
    <location>
        <begin position="1"/>
        <end position="139"/>
    </location>
</feature>
<dbReference type="SMART" id="SM00260">
    <property type="entry name" value="CheW"/>
    <property type="match status" value="1"/>
</dbReference>
<dbReference type="Gene3D" id="2.40.50.180">
    <property type="entry name" value="CheA-289, Domain 4"/>
    <property type="match status" value="1"/>
</dbReference>
<dbReference type="Gene3D" id="2.30.30.40">
    <property type="entry name" value="SH3 Domains"/>
    <property type="match status" value="1"/>
</dbReference>
<dbReference type="GO" id="GO:0007165">
    <property type="term" value="P:signal transduction"/>
    <property type="evidence" value="ECO:0007669"/>
    <property type="project" value="InterPro"/>
</dbReference>
<gene>
    <name evidence="2" type="ORF">GGQ80_000739</name>
</gene>
<organism evidence="2 3">
    <name type="scientific">Sphingomonas jinjuensis</name>
    <dbReference type="NCBI Taxonomy" id="535907"/>
    <lineage>
        <taxon>Bacteria</taxon>
        <taxon>Pseudomonadati</taxon>
        <taxon>Pseudomonadota</taxon>
        <taxon>Alphaproteobacteria</taxon>
        <taxon>Sphingomonadales</taxon>
        <taxon>Sphingomonadaceae</taxon>
        <taxon>Sphingomonas</taxon>
    </lineage>
</organism>
<dbReference type="SUPFAM" id="SSF50341">
    <property type="entry name" value="CheW-like"/>
    <property type="match status" value="1"/>
</dbReference>
<dbReference type="Pfam" id="PF01584">
    <property type="entry name" value="CheW"/>
    <property type="match status" value="1"/>
</dbReference>
<dbReference type="AlphaFoldDB" id="A0A840F8I7"/>
<keyword evidence="3" id="KW-1185">Reference proteome</keyword>
<dbReference type="InterPro" id="IPR036061">
    <property type="entry name" value="CheW-like_dom_sf"/>
</dbReference>
<name>A0A840F8I7_9SPHN</name>
<dbReference type="Proteomes" id="UP000529795">
    <property type="component" value="Unassembled WGS sequence"/>
</dbReference>
<dbReference type="RefSeq" id="WP_183982549.1">
    <property type="nucleotide sequence ID" value="NZ_JACIEV010000002.1"/>
</dbReference>
<dbReference type="GO" id="GO:0005829">
    <property type="term" value="C:cytosol"/>
    <property type="evidence" value="ECO:0007669"/>
    <property type="project" value="TreeGrafter"/>
</dbReference>
<evidence type="ECO:0000313" key="2">
    <source>
        <dbReference type="EMBL" id="MBB4152851.1"/>
    </source>
</evidence>
<evidence type="ECO:0000259" key="1">
    <source>
        <dbReference type="PROSITE" id="PS50851"/>
    </source>
</evidence>
<proteinExistence type="predicted"/>
<reference evidence="2 3" key="1">
    <citation type="submission" date="2020-08" db="EMBL/GenBank/DDBJ databases">
        <title>Genomic Encyclopedia of Type Strains, Phase IV (KMG-IV): sequencing the most valuable type-strain genomes for metagenomic binning, comparative biology and taxonomic classification.</title>
        <authorList>
            <person name="Goeker M."/>
        </authorList>
    </citation>
    <scope>NUCLEOTIDE SEQUENCE [LARGE SCALE GENOMIC DNA]</scope>
    <source>
        <strain evidence="2 3">YC6723</strain>
    </source>
</reference>